<sequence length="361" mass="40374">MALKGLKKAARRLSRPVRFGRGAPDTAILPYRGYGTAELFHVTGRVFRQPTFGAHLPSDARRWYLDLLRRFLRRGLGDCELVATCLGTEQRIRTDRYGYFDLQLSPARPPPDDRLWHRVDVTLIEDGRPRHSAYAEVYVPPPASRFVVVSDIDDTVVLTGVGNALAMMWRLFVQNARARTAFPGVSALYRGLHGPDHNPILYVSRGPWSLYEVLGEFFEINDIPVGPILFLRDWGLTLQHPLPRRARDHKLALIRQMLKVYDSLPALLIGDSGQHDPEMYARIVAEHPGRVMAVYIRDVSHSADRDTEMAELSAALDAAGSELVVARNSLAFARHAAANGWLSAEALREVAADAFARPAPE</sequence>
<proteinExistence type="predicted"/>
<reference evidence="3" key="1">
    <citation type="journal article" date="2019" name="Int. J. Syst. Evol. Microbiol.">
        <title>The Global Catalogue of Microorganisms (GCM) 10K type strain sequencing project: providing services to taxonomists for standard genome sequencing and annotation.</title>
        <authorList>
            <consortium name="The Broad Institute Genomics Platform"/>
            <consortium name="The Broad Institute Genome Sequencing Center for Infectious Disease"/>
            <person name="Wu L."/>
            <person name="Ma J."/>
        </authorList>
    </citation>
    <scope>NUCLEOTIDE SEQUENCE [LARGE SCALE GENOMIC DNA]</scope>
    <source>
        <strain evidence="3">KCTC 42964</strain>
    </source>
</reference>
<accession>A0ABV7LAD5</accession>
<organism evidence="2 3">
    <name type="scientific">Marinibaculum pumilum</name>
    <dbReference type="NCBI Taxonomy" id="1766165"/>
    <lineage>
        <taxon>Bacteria</taxon>
        <taxon>Pseudomonadati</taxon>
        <taxon>Pseudomonadota</taxon>
        <taxon>Alphaproteobacteria</taxon>
        <taxon>Rhodospirillales</taxon>
        <taxon>Rhodospirillaceae</taxon>
        <taxon>Marinibaculum</taxon>
    </lineage>
</organism>
<dbReference type="PANTHER" id="PTHR28208">
    <property type="entry name" value="PHOSPHATIDATE PHOSPHATASE APP1"/>
    <property type="match status" value="1"/>
</dbReference>
<gene>
    <name evidence="2" type="ORF">ACFOGJ_29825</name>
</gene>
<feature type="domain" description="Phosphatidate phosphatase APP1 catalytic" evidence="1">
    <location>
        <begin position="147"/>
        <end position="298"/>
    </location>
</feature>
<dbReference type="PANTHER" id="PTHR28208:SF3">
    <property type="entry name" value="PHOSPHATIDATE PHOSPHATASE APP1"/>
    <property type="match status" value="1"/>
</dbReference>
<evidence type="ECO:0000313" key="3">
    <source>
        <dbReference type="Proteomes" id="UP001595528"/>
    </source>
</evidence>
<dbReference type="Proteomes" id="UP001595528">
    <property type="component" value="Unassembled WGS sequence"/>
</dbReference>
<dbReference type="InterPro" id="IPR052935">
    <property type="entry name" value="Mg2+_PAP"/>
</dbReference>
<dbReference type="Pfam" id="PF09949">
    <property type="entry name" value="APP1_cat"/>
    <property type="match status" value="1"/>
</dbReference>
<protein>
    <submittedName>
        <fullName evidence="2">App1 family protein</fullName>
    </submittedName>
</protein>
<evidence type="ECO:0000313" key="2">
    <source>
        <dbReference type="EMBL" id="MFC3231485.1"/>
    </source>
</evidence>
<dbReference type="RefSeq" id="WP_379906977.1">
    <property type="nucleotide sequence ID" value="NZ_JBHRTR010000054.1"/>
</dbReference>
<name>A0ABV7LAD5_9PROT</name>
<dbReference type="EMBL" id="JBHRTR010000054">
    <property type="protein sequence ID" value="MFC3231485.1"/>
    <property type="molecule type" value="Genomic_DNA"/>
</dbReference>
<evidence type="ECO:0000259" key="1">
    <source>
        <dbReference type="Pfam" id="PF09949"/>
    </source>
</evidence>
<keyword evidence="3" id="KW-1185">Reference proteome</keyword>
<comment type="caution">
    <text evidence="2">The sequence shown here is derived from an EMBL/GenBank/DDBJ whole genome shotgun (WGS) entry which is preliminary data.</text>
</comment>
<dbReference type="InterPro" id="IPR019236">
    <property type="entry name" value="APP1_cat"/>
</dbReference>